<gene>
    <name evidence="2" type="ORF">D4100_09980</name>
</gene>
<evidence type="ECO:0000313" key="2">
    <source>
        <dbReference type="EMBL" id="RJF55932.1"/>
    </source>
</evidence>
<dbReference type="RefSeq" id="WP_119804225.1">
    <property type="nucleotide sequence ID" value="NZ_QYYG01000002.1"/>
</dbReference>
<reference evidence="2 3" key="1">
    <citation type="submission" date="2018-09" db="EMBL/GenBank/DDBJ databases">
        <title>Draft genome of a novel serratia sp. strain with antifungal activity.</title>
        <authorList>
            <person name="Dichmann S.I."/>
            <person name="Park B.P."/>
            <person name="Pathiraja D."/>
            <person name="Choi I.-G."/>
            <person name="Stougaard P."/>
            <person name="Hennessy R.C."/>
        </authorList>
    </citation>
    <scope>NUCLEOTIDE SEQUENCE [LARGE SCALE GENOMIC DNA]</scope>
    <source>
        <strain evidence="2 3">S40</strain>
    </source>
</reference>
<sequence length="116" mass="11169">METVDAIWLDSIAGGRGNNGGDRTDNGGRNKGRSSSNNKSGSGNYYANNTSADCINGMGVGAALGVFGGLPGVAAGLIGGAITGKCFQDTSKGGGNVGMGKGGNKCGSSAGGSCSW</sequence>
<name>A0AA93BXX5_9GAMM</name>
<feature type="compositionally biased region" description="Low complexity" evidence="1">
    <location>
        <begin position="33"/>
        <end position="43"/>
    </location>
</feature>
<evidence type="ECO:0000313" key="3">
    <source>
        <dbReference type="Proteomes" id="UP000284338"/>
    </source>
</evidence>
<dbReference type="Proteomes" id="UP000284338">
    <property type="component" value="Unassembled WGS sequence"/>
</dbReference>
<keyword evidence="3" id="KW-1185">Reference proteome</keyword>
<dbReference type="EMBL" id="QYYG01000002">
    <property type="protein sequence ID" value="RJF55932.1"/>
    <property type="molecule type" value="Genomic_DNA"/>
</dbReference>
<accession>A0AA93BXX5</accession>
<proteinExistence type="predicted"/>
<comment type="caution">
    <text evidence="2">The sequence shown here is derived from an EMBL/GenBank/DDBJ whole genome shotgun (WGS) entry which is preliminary data.</text>
</comment>
<organism evidence="2 3">
    <name type="scientific">Serratia inhibens</name>
    <dbReference type="NCBI Taxonomy" id="2338073"/>
    <lineage>
        <taxon>Bacteria</taxon>
        <taxon>Pseudomonadati</taxon>
        <taxon>Pseudomonadota</taxon>
        <taxon>Gammaproteobacteria</taxon>
        <taxon>Enterobacterales</taxon>
        <taxon>Yersiniaceae</taxon>
        <taxon>Serratia</taxon>
    </lineage>
</organism>
<protein>
    <submittedName>
        <fullName evidence="2">Uncharacterized protein</fullName>
    </submittedName>
</protein>
<feature type="region of interest" description="Disordered" evidence="1">
    <location>
        <begin position="10"/>
        <end position="43"/>
    </location>
</feature>
<dbReference type="AlphaFoldDB" id="A0AA93BXX5"/>
<evidence type="ECO:0000256" key="1">
    <source>
        <dbReference type="SAM" id="MobiDB-lite"/>
    </source>
</evidence>